<dbReference type="PROSITE" id="PS50043">
    <property type="entry name" value="HTH_LUXR_2"/>
    <property type="match status" value="1"/>
</dbReference>
<name>A0A2N5ECX9_9GAMM</name>
<dbReference type="OrthoDB" id="6623657at2"/>
<dbReference type="InterPro" id="IPR016032">
    <property type="entry name" value="Sig_transdc_resp-reg_C-effctor"/>
</dbReference>
<keyword evidence="1" id="KW-0238">DNA-binding</keyword>
<dbReference type="Pfam" id="PF00196">
    <property type="entry name" value="GerE"/>
    <property type="match status" value="1"/>
</dbReference>
<evidence type="ECO:0000313" key="3">
    <source>
        <dbReference type="EMBL" id="PLR40384.1"/>
    </source>
</evidence>
<evidence type="ECO:0000313" key="4">
    <source>
        <dbReference type="Proteomes" id="UP000234503"/>
    </source>
</evidence>
<sequence>MDFPFCRGEQQMRIMIIDSCVFTLLGACCFFEKYPYILTEHADSVEQSLPRLATFRPDVVIINLTHYCRCGGEFPQLIDFFQACGNARIYIYVDAPYPTAAEPIALSGRVSLMNKKCLLPLLHLLSDPVQPPPLFRRNSNGYLYSRQELAVVALWMAQYTNHEIAKKLGICGRTVYVHKRQAIRKLMVRNRLEFCFLYHVLKYVIYPPYFFPTPEERVPSLPCPV</sequence>
<dbReference type="Gene3D" id="1.10.10.10">
    <property type="entry name" value="Winged helix-like DNA-binding domain superfamily/Winged helix DNA-binding domain"/>
    <property type="match status" value="1"/>
</dbReference>
<dbReference type="EMBL" id="PJZH01000001">
    <property type="protein sequence ID" value="PLR40384.1"/>
    <property type="molecule type" value="Genomic_DNA"/>
</dbReference>
<dbReference type="InterPro" id="IPR036388">
    <property type="entry name" value="WH-like_DNA-bd_sf"/>
</dbReference>
<evidence type="ECO:0000256" key="1">
    <source>
        <dbReference type="ARBA" id="ARBA00023125"/>
    </source>
</evidence>
<evidence type="ECO:0000259" key="2">
    <source>
        <dbReference type="PROSITE" id="PS50043"/>
    </source>
</evidence>
<dbReference type="GO" id="GO:0003677">
    <property type="term" value="F:DNA binding"/>
    <property type="evidence" value="ECO:0007669"/>
    <property type="project" value="UniProtKB-KW"/>
</dbReference>
<dbReference type="SMART" id="SM00421">
    <property type="entry name" value="HTH_LUXR"/>
    <property type="match status" value="1"/>
</dbReference>
<dbReference type="SUPFAM" id="SSF46894">
    <property type="entry name" value="C-terminal effector domain of the bipartite response regulators"/>
    <property type="match status" value="1"/>
</dbReference>
<protein>
    <submittedName>
        <fullName evidence="3">Helix-turn-helix transcriptional regulator</fullName>
    </submittedName>
</protein>
<dbReference type="GO" id="GO:0006355">
    <property type="term" value="P:regulation of DNA-templated transcription"/>
    <property type="evidence" value="ECO:0007669"/>
    <property type="project" value="InterPro"/>
</dbReference>
<keyword evidence="4" id="KW-1185">Reference proteome</keyword>
<gene>
    <name evidence="3" type="ORF">CYR32_01190</name>
</gene>
<organism evidence="3 4">
    <name type="scientific">Chimaeribacter coloradensis</name>
    <dbReference type="NCBI Taxonomy" id="2060068"/>
    <lineage>
        <taxon>Bacteria</taxon>
        <taxon>Pseudomonadati</taxon>
        <taxon>Pseudomonadota</taxon>
        <taxon>Gammaproteobacteria</taxon>
        <taxon>Enterobacterales</taxon>
        <taxon>Yersiniaceae</taxon>
        <taxon>Chimaeribacter</taxon>
    </lineage>
</organism>
<dbReference type="CDD" id="cd06170">
    <property type="entry name" value="LuxR_C_like"/>
    <property type="match status" value="1"/>
</dbReference>
<dbReference type="Proteomes" id="UP000234503">
    <property type="component" value="Unassembled WGS sequence"/>
</dbReference>
<comment type="caution">
    <text evidence="3">The sequence shown here is derived from an EMBL/GenBank/DDBJ whole genome shotgun (WGS) entry which is preliminary data.</text>
</comment>
<dbReference type="AlphaFoldDB" id="A0A2N5ECX9"/>
<dbReference type="InterPro" id="IPR000792">
    <property type="entry name" value="Tscrpt_reg_LuxR_C"/>
</dbReference>
<feature type="domain" description="HTH luxR-type" evidence="2">
    <location>
        <begin position="136"/>
        <end position="202"/>
    </location>
</feature>
<accession>A0A2N5ECX9</accession>
<reference evidence="3 4" key="1">
    <citation type="submission" date="2017-12" db="EMBL/GenBank/DDBJ databases">
        <title>Characterization of six clinical isolates of Enterochimera gen. nov., a novel genus of the Yersiniaciae family and the three species Enterochimera arupensis sp. nov., Enterochimera coloradensis sp. nov, and Enterochimera californica sp. nov.</title>
        <authorList>
            <person name="Rossi A."/>
            <person name="Fisher M."/>
        </authorList>
    </citation>
    <scope>NUCLEOTIDE SEQUENCE [LARGE SCALE GENOMIC DNA]</scope>
    <source>
        <strain evidence="4">2016-Iso4</strain>
    </source>
</reference>
<proteinExistence type="predicted"/>